<evidence type="ECO:0000256" key="2">
    <source>
        <dbReference type="RuleBase" id="RU369004"/>
    </source>
</evidence>
<comment type="domain">
    <text evidence="2">Histidine-containing phosphotransfer domain (HPt) contains an active histidine that mediates the phosphotransfer.</text>
</comment>
<protein>
    <recommendedName>
        <fullName evidence="2">Histidine-containing phosphotransfer protein</fullName>
    </recommendedName>
</protein>
<dbReference type="GO" id="GO:0009927">
    <property type="term" value="F:histidine phosphotransfer kinase activity"/>
    <property type="evidence" value="ECO:0007669"/>
    <property type="project" value="UniProtKB-UniRule"/>
</dbReference>
<keyword evidence="4" id="KW-1185">Reference proteome</keyword>
<dbReference type="AlphaFoldDB" id="A0AAP0RLK9"/>
<name>A0AAP0RLK9_LIQFO</name>
<dbReference type="SUPFAM" id="SSF47226">
    <property type="entry name" value="Histidine-containing phosphotransfer domain, HPT domain"/>
    <property type="match status" value="1"/>
</dbReference>
<comment type="function">
    <text evidence="2">Functions as a two-component phosphorelay mediators between cytokinin sensor histidine kinases and response regulators (B-type ARRs). Plays an important role in propagating cytokinin signal transduction.</text>
</comment>
<dbReference type="EMBL" id="JBBPBK010000008">
    <property type="protein sequence ID" value="KAK9280349.1"/>
    <property type="molecule type" value="Genomic_DNA"/>
</dbReference>
<gene>
    <name evidence="3" type="ORF">L1049_014038</name>
</gene>
<accession>A0AAP0RLK9</accession>
<evidence type="ECO:0000313" key="3">
    <source>
        <dbReference type="EMBL" id="KAK9280349.1"/>
    </source>
</evidence>
<dbReference type="InterPro" id="IPR045871">
    <property type="entry name" value="AHP1-5/YPD1"/>
</dbReference>
<dbReference type="GO" id="GO:0005829">
    <property type="term" value="C:cytosol"/>
    <property type="evidence" value="ECO:0007669"/>
    <property type="project" value="UniProtKB-SubCell"/>
</dbReference>
<evidence type="ECO:0000256" key="1">
    <source>
        <dbReference type="ARBA" id="ARBA00023012"/>
    </source>
</evidence>
<evidence type="ECO:0000313" key="4">
    <source>
        <dbReference type="Proteomes" id="UP001415857"/>
    </source>
</evidence>
<dbReference type="GO" id="GO:0043424">
    <property type="term" value="F:protein histidine kinase binding"/>
    <property type="evidence" value="ECO:0007669"/>
    <property type="project" value="UniProtKB-UniRule"/>
</dbReference>
<dbReference type="GO" id="GO:0009736">
    <property type="term" value="P:cytokinin-activated signaling pathway"/>
    <property type="evidence" value="ECO:0007669"/>
    <property type="project" value="UniProtKB-KW"/>
</dbReference>
<reference evidence="3 4" key="1">
    <citation type="journal article" date="2024" name="Plant J.">
        <title>Genome sequences and population genomics reveal climatic adaptation and genomic divergence between two closely related sweetgum species.</title>
        <authorList>
            <person name="Xu W.Q."/>
            <person name="Ren C.Q."/>
            <person name="Zhang X.Y."/>
            <person name="Comes H.P."/>
            <person name="Liu X.H."/>
            <person name="Li Y.G."/>
            <person name="Kettle C.J."/>
            <person name="Jalonen R."/>
            <person name="Gaisberger H."/>
            <person name="Ma Y.Z."/>
            <person name="Qiu Y.X."/>
        </authorList>
    </citation>
    <scope>NUCLEOTIDE SEQUENCE [LARGE SCALE GENOMIC DNA]</scope>
    <source>
        <strain evidence="3">Hangzhou</strain>
    </source>
</reference>
<dbReference type="Proteomes" id="UP001415857">
    <property type="component" value="Unassembled WGS sequence"/>
</dbReference>
<dbReference type="PANTHER" id="PTHR28242">
    <property type="entry name" value="PHOSPHORELAY INTERMEDIATE PROTEIN YPD1"/>
    <property type="match status" value="1"/>
</dbReference>
<dbReference type="PANTHER" id="PTHR28242:SF7">
    <property type="entry name" value="HISTIDINE-CONTAINING PHOSPHOTRANSFER PROTEIN"/>
    <property type="match status" value="1"/>
</dbReference>
<sequence length="155" mass="17630">MCTNASSNIQDTIGLDCATVTSIIPTGVVNDQFSKIQALKSAEERDGVVQFINTYCVEVEAILWELRSYIDVPEVDFSRLGVQARKIEEKSSCIGAEHVRLACADVIQSCDEKHKENLSRALSWMKYEFAHTRNKLETFAQMEQRIIRVESRQQK</sequence>
<comment type="caution">
    <text evidence="3">The sequence shown here is derived from an EMBL/GenBank/DDBJ whole genome shotgun (WGS) entry which is preliminary data.</text>
</comment>
<dbReference type="GO" id="GO:0005634">
    <property type="term" value="C:nucleus"/>
    <property type="evidence" value="ECO:0007669"/>
    <property type="project" value="UniProtKB-SubCell"/>
</dbReference>
<dbReference type="Gene3D" id="1.20.120.160">
    <property type="entry name" value="HPT domain"/>
    <property type="match status" value="1"/>
</dbReference>
<keyword evidence="1 2" id="KW-0902">Two-component regulatory system</keyword>
<organism evidence="3 4">
    <name type="scientific">Liquidambar formosana</name>
    <name type="common">Formosan gum</name>
    <dbReference type="NCBI Taxonomy" id="63359"/>
    <lineage>
        <taxon>Eukaryota</taxon>
        <taxon>Viridiplantae</taxon>
        <taxon>Streptophyta</taxon>
        <taxon>Embryophyta</taxon>
        <taxon>Tracheophyta</taxon>
        <taxon>Spermatophyta</taxon>
        <taxon>Magnoliopsida</taxon>
        <taxon>eudicotyledons</taxon>
        <taxon>Gunneridae</taxon>
        <taxon>Pentapetalae</taxon>
        <taxon>Saxifragales</taxon>
        <taxon>Altingiaceae</taxon>
        <taxon>Liquidambar</taxon>
    </lineage>
</organism>
<dbReference type="InterPro" id="IPR036641">
    <property type="entry name" value="HPT_dom_sf"/>
</dbReference>
<proteinExistence type="predicted"/>
<dbReference type="GO" id="GO:0000160">
    <property type="term" value="P:phosphorelay signal transduction system"/>
    <property type="evidence" value="ECO:0007669"/>
    <property type="project" value="UniProtKB-UniRule"/>
</dbReference>
<keyword evidence="2" id="KW-0932">Cytokinin signaling pathway</keyword>
<comment type="subcellular location">
    <subcellularLocation>
        <location evidence="2">Cytoplasm</location>
        <location evidence="2">Cytosol</location>
    </subcellularLocation>
    <subcellularLocation>
        <location evidence="2">Nucleus</location>
    </subcellularLocation>
</comment>